<dbReference type="InterPro" id="IPR009057">
    <property type="entry name" value="Homeodomain-like_sf"/>
</dbReference>
<dbReference type="PANTHER" id="PTHR46621:SF1">
    <property type="entry name" value="SNRNA-ACTIVATING PROTEIN COMPLEX SUBUNIT 4"/>
    <property type="match status" value="1"/>
</dbReference>
<dbReference type="CDD" id="cd00167">
    <property type="entry name" value="SANT"/>
    <property type="match status" value="4"/>
</dbReference>
<evidence type="ECO:0008006" key="11">
    <source>
        <dbReference type="Google" id="ProtNLM"/>
    </source>
</evidence>
<feature type="domain" description="Myb-like" evidence="7">
    <location>
        <begin position="417"/>
        <end position="468"/>
    </location>
</feature>
<dbReference type="InterPro" id="IPR051575">
    <property type="entry name" value="Myb-like_DNA-bd"/>
</dbReference>
<feature type="region of interest" description="Disordered" evidence="6">
    <location>
        <begin position="524"/>
        <end position="549"/>
    </location>
</feature>
<feature type="region of interest" description="Disordered" evidence="6">
    <location>
        <begin position="1480"/>
        <end position="1509"/>
    </location>
</feature>
<proteinExistence type="predicted"/>
<keyword evidence="4" id="KW-0539">Nucleus</keyword>
<feature type="compositionally biased region" description="Polar residues" evidence="6">
    <location>
        <begin position="1627"/>
        <end position="1639"/>
    </location>
</feature>
<keyword evidence="5" id="KW-0175">Coiled coil</keyword>
<feature type="compositionally biased region" description="Acidic residues" evidence="6">
    <location>
        <begin position="1586"/>
        <end position="1603"/>
    </location>
</feature>
<feature type="compositionally biased region" description="Basic and acidic residues" evidence="6">
    <location>
        <begin position="526"/>
        <end position="540"/>
    </location>
</feature>
<feature type="domain" description="Myb-like" evidence="7">
    <location>
        <begin position="309"/>
        <end position="361"/>
    </location>
</feature>
<dbReference type="GO" id="GO:0042796">
    <property type="term" value="P:snRNA transcription by RNA polymerase III"/>
    <property type="evidence" value="ECO:0007669"/>
    <property type="project" value="TreeGrafter"/>
</dbReference>
<feature type="region of interest" description="Disordered" evidence="6">
    <location>
        <begin position="1087"/>
        <end position="1220"/>
    </location>
</feature>
<keyword evidence="2" id="KW-0238">DNA-binding</keyword>
<reference evidence="9" key="2">
    <citation type="submission" date="2025-09" db="UniProtKB">
        <authorList>
            <consortium name="Ensembl"/>
        </authorList>
    </citation>
    <scope>IDENTIFICATION</scope>
</reference>
<evidence type="ECO:0000259" key="7">
    <source>
        <dbReference type="PROSITE" id="PS50090"/>
    </source>
</evidence>
<dbReference type="Gene3D" id="1.10.10.60">
    <property type="entry name" value="Homeodomain-like"/>
    <property type="match status" value="4"/>
</dbReference>
<dbReference type="SMART" id="SM00717">
    <property type="entry name" value="SANT"/>
    <property type="match status" value="4"/>
</dbReference>
<dbReference type="Pfam" id="PF00249">
    <property type="entry name" value="Myb_DNA-binding"/>
    <property type="match status" value="2"/>
</dbReference>
<feature type="domain" description="HTH myb-type" evidence="8">
    <location>
        <begin position="473"/>
        <end position="524"/>
    </location>
</feature>
<dbReference type="InterPro" id="IPR001005">
    <property type="entry name" value="SANT/Myb"/>
</dbReference>
<organism evidence="9 10">
    <name type="scientific">Monopterus albus</name>
    <name type="common">Swamp eel</name>
    <dbReference type="NCBI Taxonomy" id="43700"/>
    <lineage>
        <taxon>Eukaryota</taxon>
        <taxon>Metazoa</taxon>
        <taxon>Chordata</taxon>
        <taxon>Craniata</taxon>
        <taxon>Vertebrata</taxon>
        <taxon>Euteleostomi</taxon>
        <taxon>Actinopterygii</taxon>
        <taxon>Neopterygii</taxon>
        <taxon>Teleostei</taxon>
        <taxon>Neoteleostei</taxon>
        <taxon>Acanthomorphata</taxon>
        <taxon>Anabantaria</taxon>
        <taxon>Synbranchiformes</taxon>
        <taxon>Synbranchidae</taxon>
        <taxon>Monopterus</taxon>
    </lineage>
</organism>
<feature type="compositionally biased region" description="Basic and acidic residues" evidence="6">
    <location>
        <begin position="989"/>
        <end position="1001"/>
    </location>
</feature>
<feature type="compositionally biased region" description="Polar residues" evidence="6">
    <location>
        <begin position="1087"/>
        <end position="1101"/>
    </location>
</feature>
<evidence type="ECO:0000256" key="3">
    <source>
        <dbReference type="ARBA" id="ARBA00023163"/>
    </source>
</evidence>
<dbReference type="Proteomes" id="UP000261600">
    <property type="component" value="Unplaced"/>
</dbReference>
<dbReference type="GO" id="GO:0000978">
    <property type="term" value="F:RNA polymerase II cis-regulatory region sequence-specific DNA binding"/>
    <property type="evidence" value="ECO:0007669"/>
    <property type="project" value="TreeGrafter"/>
</dbReference>
<dbReference type="CTD" id="6621"/>
<feature type="compositionally biased region" description="Polar residues" evidence="6">
    <location>
        <begin position="1114"/>
        <end position="1123"/>
    </location>
</feature>
<evidence type="ECO:0000259" key="8">
    <source>
        <dbReference type="PROSITE" id="PS51294"/>
    </source>
</evidence>
<feature type="region of interest" description="Disordered" evidence="6">
    <location>
        <begin position="1620"/>
        <end position="1658"/>
    </location>
</feature>
<dbReference type="STRING" id="43700.ENSMALP00000001736"/>
<evidence type="ECO:0000313" key="10">
    <source>
        <dbReference type="Proteomes" id="UP000261600"/>
    </source>
</evidence>
<reference evidence="9" key="1">
    <citation type="submission" date="2025-08" db="UniProtKB">
        <authorList>
            <consortium name="Ensembl"/>
        </authorList>
    </citation>
    <scope>IDENTIFICATION</scope>
</reference>
<feature type="domain" description="HTH myb-type" evidence="8">
    <location>
        <begin position="309"/>
        <end position="365"/>
    </location>
</feature>
<feature type="region of interest" description="Disordered" evidence="6">
    <location>
        <begin position="890"/>
        <end position="930"/>
    </location>
</feature>
<protein>
    <recommendedName>
        <fullName evidence="11">snRNA-activating protein complex subunit 4</fullName>
    </recommendedName>
</protein>
<keyword evidence="3" id="KW-0804">Transcription</keyword>
<feature type="compositionally biased region" description="Low complexity" evidence="6">
    <location>
        <begin position="1136"/>
        <end position="1151"/>
    </location>
</feature>
<dbReference type="GO" id="GO:0042795">
    <property type="term" value="P:snRNA transcription by RNA polymerase II"/>
    <property type="evidence" value="ECO:0007669"/>
    <property type="project" value="TreeGrafter"/>
</dbReference>
<feature type="compositionally biased region" description="Basic residues" evidence="6">
    <location>
        <begin position="686"/>
        <end position="696"/>
    </location>
</feature>
<dbReference type="RefSeq" id="XP_020450672.1">
    <property type="nucleotide sequence ID" value="XM_020595016.1"/>
</dbReference>
<evidence type="ECO:0000256" key="5">
    <source>
        <dbReference type="SAM" id="Coils"/>
    </source>
</evidence>
<keyword evidence="1" id="KW-0805">Transcription regulation</keyword>
<feature type="compositionally biased region" description="Acidic residues" evidence="6">
    <location>
        <begin position="82"/>
        <end position="93"/>
    </location>
</feature>
<dbReference type="GO" id="GO:0019185">
    <property type="term" value="C:snRNA-activating protein complex"/>
    <property type="evidence" value="ECO:0007669"/>
    <property type="project" value="TreeGrafter"/>
</dbReference>
<feature type="compositionally biased region" description="Polar residues" evidence="6">
    <location>
        <begin position="1483"/>
        <end position="1509"/>
    </location>
</feature>
<feature type="region of interest" description="Disordered" evidence="6">
    <location>
        <begin position="1577"/>
        <end position="1606"/>
    </location>
</feature>
<feature type="compositionally biased region" description="Acidic residues" evidence="6">
    <location>
        <begin position="36"/>
        <end position="47"/>
    </location>
</feature>
<evidence type="ECO:0000313" key="9">
    <source>
        <dbReference type="Ensembl" id="ENSMALP00000001736.1"/>
    </source>
</evidence>
<feature type="domain" description="Myb-like" evidence="7">
    <location>
        <begin position="469"/>
        <end position="520"/>
    </location>
</feature>
<evidence type="ECO:0000256" key="6">
    <source>
        <dbReference type="SAM" id="MobiDB-lite"/>
    </source>
</evidence>
<evidence type="ECO:0000256" key="1">
    <source>
        <dbReference type="ARBA" id="ARBA00023015"/>
    </source>
</evidence>
<name>A0A3Q3IMV5_MONAL</name>
<accession>A0A3Q3IMV5</accession>
<dbReference type="InterPro" id="IPR017930">
    <property type="entry name" value="Myb_dom"/>
</dbReference>
<dbReference type="PROSITE" id="PS50090">
    <property type="entry name" value="MYB_LIKE"/>
    <property type="match status" value="4"/>
</dbReference>
<evidence type="ECO:0000256" key="4">
    <source>
        <dbReference type="ARBA" id="ARBA00023242"/>
    </source>
</evidence>
<evidence type="ECO:0000256" key="2">
    <source>
        <dbReference type="ARBA" id="ARBA00023125"/>
    </source>
</evidence>
<feature type="compositionally biased region" description="Basic and acidic residues" evidence="6">
    <location>
        <begin position="574"/>
        <end position="593"/>
    </location>
</feature>
<dbReference type="PANTHER" id="PTHR46621">
    <property type="entry name" value="SNRNA-ACTIVATING PROTEIN COMPLEX SUBUNIT 4"/>
    <property type="match status" value="1"/>
</dbReference>
<feature type="compositionally biased region" description="Low complexity" evidence="6">
    <location>
        <begin position="962"/>
        <end position="986"/>
    </location>
</feature>
<keyword evidence="10" id="KW-1185">Reference proteome</keyword>
<feature type="region of interest" description="Disordered" evidence="6">
    <location>
        <begin position="961"/>
        <end position="1015"/>
    </location>
</feature>
<feature type="region of interest" description="Disordered" evidence="6">
    <location>
        <begin position="73"/>
        <end position="93"/>
    </location>
</feature>
<feature type="region of interest" description="Disordered" evidence="6">
    <location>
        <begin position="133"/>
        <end position="153"/>
    </location>
</feature>
<feature type="region of interest" description="Disordered" evidence="6">
    <location>
        <begin position="570"/>
        <end position="593"/>
    </location>
</feature>
<dbReference type="Ensembl" id="ENSMALT00000001787.1">
    <property type="protein sequence ID" value="ENSMALP00000001736.1"/>
    <property type="gene ID" value="ENSMALG00000001288.1"/>
</dbReference>
<dbReference type="GO" id="GO:0001006">
    <property type="term" value="F:RNA polymerase III type 3 promoter sequence-specific DNA binding"/>
    <property type="evidence" value="ECO:0007669"/>
    <property type="project" value="TreeGrafter"/>
</dbReference>
<feature type="domain" description="Myb-like" evidence="7">
    <location>
        <begin position="362"/>
        <end position="416"/>
    </location>
</feature>
<dbReference type="RefSeq" id="XP_020450673.1">
    <property type="nucleotide sequence ID" value="XM_020595017.1"/>
</dbReference>
<sequence length="1658" mass="185295">MSLSLSAKRDRIQQQVEELEQSLSVTHTELELLSSETDDDDDTEEEAGQAAAGLLAQRDKIQKEIQNLETVLGPHSPVCVSDGDDSSGEESELELSVDSCIQLNLVYQQVVQETLDQLETLLTQNQRQQKELVSQLSGSIKEPSREQSTPSSYQQPVSMFLGRFLKPYFKDKLTGLGPPANQETKEKSSMMTGCLNNKKLKMKRWEGWQKTLLIHSVARDSLRRLIQPKLSKVDFLSQKLSSAEEAERQQLREQIDSLEREIDLLRGKKEEELIGDRYEEHDWQKISNIDFEGTKDADDICCFWQNFLHPSINKSRWSQGEVEQLKEVSRRHGERHWETIAQKLGTGRTAFMCLQTFQRFVSDSLRRSIWTPDEDALLRELMDKMRIGNFIPYTQISYFMEGRDPAQLIYRWNQVLDPSLKKGPWTKEEDQLLLRAVSLYGEKGWWRVRLEVPGRTDGACRDRYVDCLRAGTKRGGFDKQEQELLLHLVEKHGVGRWAKIAAEIPHRYDAQCLREWRKMSRALAQKNERAKKPPKSREGGLNKNKKRIGRQVMNVKEESSEEDDMVVEYMDSDEEKKKKPKEEVKVEQTKEGEEQYTFPPMEEWVPTDKAQHFTFLSFRPVALPSSSSDAHHEHPVRSTILGEFGCSVIIGPCPQELQWEERHSSSTMMMVSPDQLRAHLHREARKFKNRNSRPKGRCQTGKQNHPGRAADLSLSYELQAAVTPWIGNLLIPEKSRLTVADALRERGKKTRLSSTPVFLLLLQAMNVDTMGCKEMIEQRRDRVLMPPEACPVWKTNPQTVAEILQQRKMRNLQDNLILKKLQVLQKQEAQQQLLLFRQQFVRTQQPQPLPSQSHPSMVPQMLPNMHPVSLPQAVFLPVVQPQQTASIQLVPPSSLRTFPLSPQKPPPTGDVTAQGPASPVSPANSTSFHQDALPLPQNLKVALPSPPSQAVFICSTLANRHTVPSTSSTPDTSSSRLCPSSSSASSTLDPHRGREQRDSREAVCSSQVDFGGADTGVEKANAVQEGGEAKSQTSNPQTIALLPPQLCMPSIQLLPQSSSLTTPPRASPASLRLNILPVPVGPVSTLDATPSSYDVSETQNLHPAPPPSLPGSRHNVSSTSNLSGAVPRERDYTFINFSPTPSQQSSNSSHPSPAPNQPSPSYCESDSNKPPPHQPRGRKRGRREEQTVVSSQDDQCGGGTGTSVVQKEKRVRKPSQRARALQETLQAKAEAKKKRATSSPCKKRSRTLCSKEEAVAQTQQVTQLQGMSLHSGQSIWVMTPDGLVQLAEASPKGLQLVLVPSAPLSPPPRNISNHPPATPPAHHTSITPKPPTVSVPKNLPNQKQPCLFPALSTCPSNSRPPKFVLHRVPNPSFPLLFSCLPQPTPNLVPHYEDTVKVDPDKPPPLRTEALQFDPSLMFLEPQEVVRDWLSGRGGVVVPGAGVALPYLPPFVSSLSTLSLLLQAKKSLTKLSLQLLRRGSRLQHPQTKAKTNSTEKASTHSPPDLPDSTSDLRLAKEQAPTVSSDQEKEEAELVTVVCQLVAERFSSNPAYQLLKARFLSCFTVPALLATVQPITEKTLPRSADHEEVVEEEEEEEEEEDEEEVELKNIIERGKRRRAMRSLLMSDRSGAQASHFSGITSSPPPTRRDQANGHHVTSGQ</sequence>
<feature type="coiled-coil region" evidence="5">
    <location>
        <begin position="241"/>
        <end position="268"/>
    </location>
</feature>
<feature type="region of interest" description="Disordered" evidence="6">
    <location>
        <begin position="27"/>
        <end position="50"/>
    </location>
</feature>
<feature type="domain" description="HTH myb-type" evidence="8">
    <location>
        <begin position="417"/>
        <end position="472"/>
    </location>
</feature>
<dbReference type="PROSITE" id="PS51294">
    <property type="entry name" value="HTH_MYB"/>
    <property type="match status" value="3"/>
</dbReference>
<feature type="region of interest" description="Disordered" evidence="6">
    <location>
        <begin position="686"/>
        <end position="708"/>
    </location>
</feature>
<dbReference type="GeneID" id="109957273"/>
<dbReference type="Pfam" id="PF13921">
    <property type="entry name" value="Myb_DNA-bind_6"/>
    <property type="match status" value="1"/>
</dbReference>
<dbReference type="SUPFAM" id="SSF46689">
    <property type="entry name" value="Homeodomain-like"/>
    <property type="match status" value="3"/>
</dbReference>
<feature type="region of interest" description="Disordered" evidence="6">
    <location>
        <begin position="1305"/>
        <end position="1340"/>
    </location>
</feature>